<feature type="domain" description="Autotransporter" evidence="3">
    <location>
        <begin position="1739"/>
        <end position="2015"/>
    </location>
</feature>
<accession>A0ABS7JXL3</accession>
<evidence type="ECO:0000313" key="4">
    <source>
        <dbReference type="EMBL" id="MBX7502399.1"/>
    </source>
</evidence>
<feature type="region of interest" description="Disordered" evidence="1">
    <location>
        <begin position="49"/>
        <end position="87"/>
    </location>
</feature>
<evidence type="ECO:0000256" key="1">
    <source>
        <dbReference type="SAM" id="MobiDB-lite"/>
    </source>
</evidence>
<sequence length="2015" mass="197297">MIIPKARSRNIPPAKLSCSGAKLLATTCLTSLALAIPVQVQAQECTPLPEYPTTDQTHSVDPDGVYTGSGWNGGSRDFDGGDGGNGAEGPSITVVNCGTVNGFRYIDASSFGGHGGGGANAAWPKEPGAGGRGGDGGTVIVENLADGKIVGWDKGLYAHSRGGDGGNGGGAATFGSGADGGNGGNGGDVYVINLGTIETLFDKGAGMFGLTEGGTAGYGGSGGWFDGKGGTGGAGGNSGSDVTGQNEGTITTIGSKSHGMAMHSVGGNGGYGGRTVGLFFAMGGDGGPGGIGGTIFVANSGSITTTGYNAKGIDALSQGGGGGDGGSAYAVGPVFGVAIGGSGGYGGDSGVVEVFNTGSISTDGTGAMGISAKSIAGGGGDGGSAYAVAVAPNIAFTFAMGGSGGRGGDADLAYVDNDTGGTIITGSSASDDMELTDGAQLPGNFATGILAQSVGGGGGNAHTAFTVSASAGEDVSLSANVAIGGSGGDGGHGGEAQVYNFGSITTHGMMASGIQAQSIGGGGGNGGHTWALDAAVGAFSGTMSINLAGSAGGGGDGGEVYTSVSGDITTVGQMSNGVHAQSVGGGGGSGGNVVSTTGSVGENSLNLGVSLGGSGSSGGHGGSLFSELTETGTIATHGDFSAGILAQSTGGGGGNGGSIHSYALALQNGEGMAASAKVDVGGSGGAGGTGGNITQNIDGTIKTYGVMSVGAAAHSIGGGGGNGGHIFALNVSASLDTGISETEGRVVQASVNVGGSGGTGADGGDITANFGGNITTEEALSKGLLLQSIGGGGGNGGNVHSYSFATSMPRSLGGLGNRVLGEITSYFGETFDTKTNLNITVDVGGSGGTGGVGGTVQALLDGGSITTNGHFASGISAQSIGGGGGNGGSAVANGFMGLSTVGVAVAVGGSGGTGGTGGDVTIKAAENGNLTVVSTAGDHSYGVHAQSIGGGGGTGGATGSKKVGIYGLTGLNLALGVGGNGGIGNTGGNILVRDITALTSGSNAHGVFVQSIGGGGGDGGASDGDGVLQVKLGGDGGDGNHGGTVDVQWARAQTSGTGAFGILAQSIGGGGGSAGVASDASWHNWVDDLGKAIATGVGFDVAGGAGNGGDVNVGCASIAVSSTESCSVTVETTGDGAVGILAQSIGGGGGTFHMTKTINGTFSVTLQDSTVNQGASGHVRITDHIDGQSYVSTQGDGAIGIFAQSLDSGGGALFFDHTPDVVNSDFDTASTTNANGGVLVDLYGSVTTSGDYASAIHGQSLSNAFTMLTPEGYTIYGHATKFDTNNNAANFVTLRGGATVSTSGAHSHGILLETASGKAAGNENDQSLSQNETSYGYDRAQTIDVAGNLSVSGEGSWGIYAANRFGSGSIADGQYTTHVILEDGGAITALAAGPGTGGGIYIEDDGNVLVDILGTIDAGGGIALDIDAGGSAEAFIGGFVNGSVELALDDDSSGTLRLVNEGTITRTVVMISQNGSISLDSTSGSIGTDTESWAIIVDTKDAELDLGAVTGRIIGIGSAVGSLTSHGTINGAISGAFDYKFGSPVAAHILNVSMSGGESDYIDVNSYEIGGPAEGVTINLVSLPTSAWSAQDIITVANGMGTSGSAEQLFGLRTATLATNFDVSMSFNGSGSATARLEGVDIDFTRSGLTDNLLDVAGVANAQIAAIADPTASSPTDDTLLKYLLMGANETNLQHLADEMTLIEPTLHYGALQSDANAQQAALNDLQSCGGTTRASVNPIVQGECYWGKYIWRDNEHLGGAHKDRASGLAVGGQFAVGERLHLGLSGLYEDTRYRSATALSEGTRVGIGTILKYNTDRNFASLSLMGSYSWADGTRTFTMTEELGGETLTAISEHESMVFTARLRGGRFFDLGAIDVTPLFDADLSVLHNFGYTEEGAGSMNVRVGPSTNTVFDLRPAVQIGKHIALGDVGVRLFGELGYRVRFGDLHLHAGLAEGYDTDYLAKVTSHREDTLPTYGLGMILDLSNKLEMRLSYDLEEGGQDKLEKFSAKMAFKF</sequence>
<dbReference type="InterPro" id="IPR036709">
    <property type="entry name" value="Autotransporte_beta_dom_sf"/>
</dbReference>
<comment type="caution">
    <text evidence="4">The sequence shown here is derived from an EMBL/GenBank/DDBJ whole genome shotgun (WGS) entry which is preliminary data.</text>
</comment>
<feature type="chain" id="PRO_5045168341" evidence="2">
    <location>
        <begin position="43"/>
        <end position="2015"/>
    </location>
</feature>
<dbReference type="SMART" id="SM00869">
    <property type="entry name" value="Autotransporter"/>
    <property type="match status" value="1"/>
</dbReference>
<dbReference type="SUPFAM" id="SSF103515">
    <property type="entry name" value="Autotransporter"/>
    <property type="match status" value="1"/>
</dbReference>
<keyword evidence="5" id="KW-1185">Reference proteome</keyword>
<name>A0ABS7JXL3_9SPHN</name>
<dbReference type="PROSITE" id="PS51208">
    <property type="entry name" value="AUTOTRANSPORTER"/>
    <property type="match status" value="1"/>
</dbReference>
<gene>
    <name evidence="4" type="ORF">K3181_13190</name>
</gene>
<dbReference type="Proteomes" id="UP000782554">
    <property type="component" value="Unassembled WGS sequence"/>
</dbReference>
<proteinExistence type="predicted"/>
<dbReference type="EMBL" id="JAIGNU010000003">
    <property type="protein sequence ID" value="MBX7502399.1"/>
    <property type="molecule type" value="Genomic_DNA"/>
</dbReference>
<feature type="region of interest" description="Disordered" evidence="1">
    <location>
        <begin position="577"/>
        <end position="597"/>
    </location>
</feature>
<dbReference type="RefSeq" id="WP_221603593.1">
    <property type="nucleotide sequence ID" value="NZ_JAIGNU010000003.1"/>
</dbReference>
<organism evidence="4 5">
    <name type="scientific">Qipengyuania mesophila</name>
    <dbReference type="NCBI Taxonomy" id="2867246"/>
    <lineage>
        <taxon>Bacteria</taxon>
        <taxon>Pseudomonadati</taxon>
        <taxon>Pseudomonadota</taxon>
        <taxon>Alphaproteobacteria</taxon>
        <taxon>Sphingomonadales</taxon>
        <taxon>Erythrobacteraceae</taxon>
        <taxon>Qipengyuania</taxon>
    </lineage>
</organism>
<evidence type="ECO:0000256" key="2">
    <source>
        <dbReference type="SAM" id="SignalP"/>
    </source>
</evidence>
<evidence type="ECO:0000313" key="5">
    <source>
        <dbReference type="Proteomes" id="UP000782554"/>
    </source>
</evidence>
<evidence type="ECO:0000259" key="3">
    <source>
        <dbReference type="PROSITE" id="PS51208"/>
    </source>
</evidence>
<protein>
    <submittedName>
        <fullName evidence="4">Autotransporter outer membrane beta-barrel domain-containing protein</fullName>
    </submittedName>
</protein>
<feature type="signal peptide" evidence="2">
    <location>
        <begin position="1"/>
        <end position="42"/>
    </location>
</feature>
<reference evidence="4 5" key="1">
    <citation type="submission" date="2021-08" db="EMBL/GenBank/DDBJ databases">
        <title>Comparative Genomics Analysis of the Genus Qipengyuania Reveals Extensive Genetic Diversity and Metabolic Versatility, Including the Description of Fifteen Novel Species.</title>
        <authorList>
            <person name="Liu Y."/>
        </authorList>
    </citation>
    <scope>NUCLEOTIDE SEQUENCE [LARGE SCALE GENOMIC DNA]</scope>
    <source>
        <strain evidence="4 5">YG27</strain>
    </source>
</reference>
<dbReference type="InterPro" id="IPR005546">
    <property type="entry name" value="Autotransporte_beta"/>
</dbReference>
<keyword evidence="2" id="KW-0732">Signal</keyword>